<evidence type="ECO:0000256" key="4">
    <source>
        <dbReference type="PROSITE-ProRule" id="PRU00354"/>
    </source>
</evidence>
<dbReference type="PANTHER" id="PTHR43317">
    <property type="entry name" value="THERMOSPERMINE SYNTHASE ACAULIS5"/>
    <property type="match status" value="1"/>
</dbReference>
<evidence type="ECO:0000259" key="6">
    <source>
        <dbReference type="PROSITE" id="PS51006"/>
    </source>
</evidence>
<reference evidence="7 8" key="1">
    <citation type="journal article" date="2016" name="Nat. Commun.">
        <title>Thousands of microbial genomes shed light on interconnected biogeochemical processes in an aquifer system.</title>
        <authorList>
            <person name="Anantharaman K."/>
            <person name="Brown C.T."/>
            <person name="Hug L.A."/>
            <person name="Sharon I."/>
            <person name="Castelle C.J."/>
            <person name="Probst A.J."/>
            <person name="Thomas B.C."/>
            <person name="Singh A."/>
            <person name="Wilkins M.J."/>
            <person name="Karaoz U."/>
            <person name="Brodie E.L."/>
            <person name="Williams K.H."/>
            <person name="Hubbard S.S."/>
            <person name="Banfield J.F."/>
        </authorList>
    </citation>
    <scope>NUCLEOTIDE SEQUENCE [LARGE SCALE GENOMIC DNA]</scope>
</reference>
<dbReference type="Pfam" id="PF01564">
    <property type="entry name" value="Spermine_synth"/>
    <property type="match status" value="1"/>
</dbReference>
<dbReference type="SUPFAM" id="SSF53335">
    <property type="entry name" value="S-adenosyl-L-methionine-dependent methyltransferases"/>
    <property type="match status" value="1"/>
</dbReference>
<proteinExistence type="inferred from homology"/>
<evidence type="ECO:0000256" key="3">
    <source>
        <dbReference type="ARBA" id="ARBA00023115"/>
    </source>
</evidence>
<feature type="transmembrane region" description="Helical" evidence="5">
    <location>
        <begin position="168"/>
        <end position="188"/>
    </location>
</feature>
<dbReference type="SUPFAM" id="SSF103473">
    <property type="entry name" value="MFS general substrate transporter"/>
    <property type="match status" value="1"/>
</dbReference>
<keyword evidence="5" id="KW-0812">Transmembrane</keyword>
<dbReference type="GO" id="GO:0010487">
    <property type="term" value="F:thermospermine synthase activity"/>
    <property type="evidence" value="ECO:0007669"/>
    <property type="project" value="TreeGrafter"/>
</dbReference>
<dbReference type="Gene3D" id="3.40.50.150">
    <property type="entry name" value="Vaccinia Virus protein VP39"/>
    <property type="match status" value="1"/>
</dbReference>
<evidence type="ECO:0000256" key="2">
    <source>
        <dbReference type="ARBA" id="ARBA00022679"/>
    </source>
</evidence>
<evidence type="ECO:0000256" key="1">
    <source>
        <dbReference type="ARBA" id="ARBA00007867"/>
    </source>
</evidence>
<keyword evidence="5" id="KW-0472">Membrane</keyword>
<feature type="transmembrane region" description="Helical" evidence="5">
    <location>
        <begin position="68"/>
        <end position="87"/>
    </location>
</feature>
<dbReference type="GO" id="GO:0006596">
    <property type="term" value="P:polyamine biosynthetic process"/>
    <property type="evidence" value="ECO:0007669"/>
    <property type="project" value="UniProtKB-UniRule"/>
</dbReference>
<dbReference type="NCBIfam" id="NF037959">
    <property type="entry name" value="MFS_SpdSyn"/>
    <property type="match status" value="1"/>
</dbReference>
<keyword evidence="5" id="KW-1133">Transmembrane helix</keyword>
<comment type="similarity">
    <text evidence="1">Belongs to the spermidine/spermine synthase family.</text>
</comment>
<feature type="transmembrane region" description="Helical" evidence="5">
    <location>
        <begin position="99"/>
        <end position="126"/>
    </location>
</feature>
<keyword evidence="3 4" id="KW-0620">Polyamine biosynthesis</keyword>
<evidence type="ECO:0000313" key="7">
    <source>
        <dbReference type="EMBL" id="OGY97504.1"/>
    </source>
</evidence>
<dbReference type="CDD" id="cd02440">
    <property type="entry name" value="AdoMet_MTases"/>
    <property type="match status" value="1"/>
</dbReference>
<dbReference type="InterPro" id="IPR036259">
    <property type="entry name" value="MFS_trans_sf"/>
</dbReference>
<dbReference type="PROSITE" id="PS51006">
    <property type="entry name" value="PABS_2"/>
    <property type="match status" value="1"/>
</dbReference>
<evidence type="ECO:0000313" key="8">
    <source>
        <dbReference type="Proteomes" id="UP000179059"/>
    </source>
</evidence>
<protein>
    <recommendedName>
        <fullName evidence="6">PABS domain-containing protein</fullName>
    </recommendedName>
</protein>
<dbReference type="InterPro" id="IPR030374">
    <property type="entry name" value="PABS"/>
</dbReference>
<keyword evidence="2 4" id="KW-0808">Transferase</keyword>
<gene>
    <name evidence="7" type="ORF">A2855_02545</name>
</gene>
<feature type="transmembrane region" description="Helical" evidence="5">
    <location>
        <begin position="33"/>
        <end position="56"/>
    </location>
</feature>
<evidence type="ECO:0000256" key="5">
    <source>
        <dbReference type="SAM" id="Phobius"/>
    </source>
</evidence>
<dbReference type="InterPro" id="IPR029063">
    <property type="entry name" value="SAM-dependent_MTases_sf"/>
</dbReference>
<comment type="caution">
    <text evidence="7">The sequence shown here is derived from an EMBL/GenBank/DDBJ whole genome shotgun (WGS) entry which is preliminary data.</text>
</comment>
<feature type="active site" description="Proton acceptor" evidence="4">
    <location>
        <position position="351"/>
    </location>
</feature>
<dbReference type="AlphaFoldDB" id="A0A1G2C7Y4"/>
<feature type="transmembrane region" description="Helical" evidence="5">
    <location>
        <begin position="7"/>
        <end position="27"/>
    </location>
</feature>
<sequence>MKAVTHLTAFLSGFVIMSLEILGFRVLAPHFGYSIYVFGTLIGLILFALAIGYWVGGYISRVNIRPKGFALVLVAATAYIAAASTLFDQVVLFFSNFGIVAGAFMGTFALWAFPMMVLAAVSPYLIGLRSEKEHAGRSAGGISAAGTLGGLAGTFLTSFFLLPTLGTHMTFVANAYIAAAMTAIWLLAYNRGWLIAVLVAPILAHSIQAPEQMPNIVHAEESAYSHIEVVNRGSMLVLRTDRRSGTAYSAIMRDGSLPPFLLYNLFAVPAAAKNSARGLLLGVGAGTLPLIHEALNPDLKLVGLEIDPRIIAVGERFFGLKDRKNLEKIVIADARPFLAKDTSIYDVIEMDIFRESEIPFYLVSREFFVATKKRLADGGVFMMNIYDPTADRRIQRSVTNTVAAVYPEVYVVPTGLGSYFVAASRLPLIVPQPQNGEGDTRLNDLITKFREGAQRVVFSPGETVFTDDRAPIETLYIAPFKEIL</sequence>
<organism evidence="7 8">
    <name type="scientific">Candidatus Liptonbacteria bacterium RIFCSPHIGHO2_01_FULL_57_28</name>
    <dbReference type="NCBI Taxonomy" id="1798647"/>
    <lineage>
        <taxon>Bacteria</taxon>
        <taxon>Candidatus Liptoniibacteriota</taxon>
    </lineage>
</organism>
<name>A0A1G2C7Y4_9BACT</name>
<dbReference type="EMBL" id="MHKX01000032">
    <property type="protein sequence ID" value="OGY97504.1"/>
    <property type="molecule type" value="Genomic_DNA"/>
</dbReference>
<dbReference type="Proteomes" id="UP000179059">
    <property type="component" value="Unassembled WGS sequence"/>
</dbReference>
<dbReference type="PANTHER" id="PTHR43317:SF1">
    <property type="entry name" value="THERMOSPERMINE SYNTHASE ACAULIS5"/>
    <property type="match status" value="1"/>
</dbReference>
<dbReference type="STRING" id="1798647.A2855_02545"/>
<accession>A0A1G2C7Y4</accession>
<feature type="domain" description="PABS" evidence="6">
    <location>
        <begin position="183"/>
        <end position="434"/>
    </location>
</feature>
<feature type="transmembrane region" description="Helical" evidence="5">
    <location>
        <begin position="138"/>
        <end position="162"/>
    </location>
</feature>